<dbReference type="SUPFAM" id="SSF54211">
    <property type="entry name" value="Ribosomal protein S5 domain 2-like"/>
    <property type="match status" value="1"/>
</dbReference>
<evidence type="ECO:0000256" key="8">
    <source>
        <dbReference type="NCBIfam" id="TIGR00188"/>
    </source>
</evidence>
<keyword evidence="2 7" id="KW-0819">tRNA processing</keyword>
<comment type="subunit">
    <text evidence="7">Consists of a catalytic RNA component (M1 or rnpB) and a protein subunit.</text>
</comment>
<keyword evidence="5 7" id="KW-0378">Hydrolase</keyword>
<sequence length="114" mass="12297">MLPAAHRLRESADFQRVTRQGRRAGSRTLVAHLAPGESGVAVGLVVSKQVGGAVVRNRVKRRLRHAASARLDQLPAGSRLVVRALPASAAASYEELGTDLDRCLQQVTQQRAPR</sequence>
<dbReference type="GO" id="GO:0000049">
    <property type="term" value="F:tRNA binding"/>
    <property type="evidence" value="ECO:0007669"/>
    <property type="project" value="UniProtKB-UniRule"/>
</dbReference>
<keyword evidence="3 7" id="KW-0540">Nuclease</keyword>
<evidence type="ECO:0000256" key="2">
    <source>
        <dbReference type="ARBA" id="ARBA00022694"/>
    </source>
</evidence>
<gene>
    <name evidence="7" type="primary">rnpA</name>
    <name evidence="9" type="ORF">HNR19_004290</name>
</gene>
<dbReference type="PROSITE" id="PS00648">
    <property type="entry name" value="RIBONUCLEASE_P"/>
    <property type="match status" value="1"/>
</dbReference>
<dbReference type="InterPro" id="IPR020568">
    <property type="entry name" value="Ribosomal_Su5_D2-typ_SF"/>
</dbReference>
<evidence type="ECO:0000256" key="6">
    <source>
        <dbReference type="ARBA" id="ARBA00022884"/>
    </source>
</evidence>
<dbReference type="RefSeq" id="WP_179669876.1">
    <property type="nucleotide sequence ID" value="NZ_JACCFP010000001.1"/>
</dbReference>
<accession>A0A853CAB9</accession>
<dbReference type="GO" id="GO:0042781">
    <property type="term" value="F:3'-tRNA processing endoribonuclease activity"/>
    <property type="evidence" value="ECO:0007669"/>
    <property type="project" value="TreeGrafter"/>
</dbReference>
<dbReference type="InterPro" id="IPR020539">
    <property type="entry name" value="RNase_P_CS"/>
</dbReference>
<dbReference type="NCBIfam" id="TIGR00188">
    <property type="entry name" value="rnpA"/>
    <property type="match status" value="1"/>
</dbReference>
<evidence type="ECO:0000256" key="4">
    <source>
        <dbReference type="ARBA" id="ARBA00022759"/>
    </source>
</evidence>
<comment type="catalytic activity">
    <reaction evidence="7">
        <text>Endonucleolytic cleavage of RNA, removing 5'-extranucleotides from tRNA precursor.</text>
        <dbReference type="EC" id="3.1.26.5"/>
    </reaction>
</comment>
<evidence type="ECO:0000313" key="9">
    <source>
        <dbReference type="EMBL" id="NYJ03592.1"/>
    </source>
</evidence>
<dbReference type="PANTHER" id="PTHR33992">
    <property type="entry name" value="RIBONUCLEASE P PROTEIN COMPONENT"/>
    <property type="match status" value="1"/>
</dbReference>
<dbReference type="InterPro" id="IPR000100">
    <property type="entry name" value="RNase_P"/>
</dbReference>
<reference evidence="9 10" key="1">
    <citation type="submission" date="2020-07" db="EMBL/GenBank/DDBJ databases">
        <title>Sequencing the genomes of 1000 actinobacteria strains.</title>
        <authorList>
            <person name="Klenk H.-P."/>
        </authorList>
    </citation>
    <scope>NUCLEOTIDE SEQUENCE [LARGE SCALE GENOMIC DNA]</scope>
    <source>
        <strain evidence="9 10">DSM 103833</strain>
    </source>
</reference>
<dbReference type="EC" id="3.1.26.5" evidence="7 8"/>
<dbReference type="GO" id="GO:0001682">
    <property type="term" value="P:tRNA 5'-leader removal"/>
    <property type="evidence" value="ECO:0007669"/>
    <property type="project" value="UniProtKB-UniRule"/>
</dbReference>
<dbReference type="Gene3D" id="3.30.230.10">
    <property type="match status" value="1"/>
</dbReference>
<dbReference type="Proteomes" id="UP000530424">
    <property type="component" value="Unassembled WGS sequence"/>
</dbReference>
<dbReference type="Pfam" id="PF00825">
    <property type="entry name" value="Ribonuclease_P"/>
    <property type="match status" value="1"/>
</dbReference>
<evidence type="ECO:0000256" key="7">
    <source>
        <dbReference type="HAMAP-Rule" id="MF_00227"/>
    </source>
</evidence>
<keyword evidence="4 7" id="KW-0255">Endonuclease</keyword>
<comment type="similarity">
    <text evidence="7">Belongs to the RnpA family.</text>
</comment>
<name>A0A853CAB9_9ACTN</name>
<keyword evidence="6 7" id="KW-0694">RNA-binding</keyword>
<comment type="caution">
    <text evidence="9">The sequence shown here is derived from an EMBL/GenBank/DDBJ whole genome shotgun (WGS) entry which is preliminary data.</text>
</comment>
<proteinExistence type="inferred from homology"/>
<dbReference type="EMBL" id="JACCFP010000001">
    <property type="protein sequence ID" value="NYJ03592.1"/>
    <property type="molecule type" value="Genomic_DNA"/>
</dbReference>
<dbReference type="InterPro" id="IPR014721">
    <property type="entry name" value="Ribsml_uS5_D2-typ_fold_subgr"/>
</dbReference>
<dbReference type="PANTHER" id="PTHR33992:SF1">
    <property type="entry name" value="RIBONUCLEASE P PROTEIN COMPONENT"/>
    <property type="match status" value="1"/>
</dbReference>
<evidence type="ECO:0000256" key="1">
    <source>
        <dbReference type="ARBA" id="ARBA00002663"/>
    </source>
</evidence>
<organism evidence="9 10">
    <name type="scientific">Nocardioides thalensis</name>
    <dbReference type="NCBI Taxonomy" id="1914755"/>
    <lineage>
        <taxon>Bacteria</taxon>
        <taxon>Bacillati</taxon>
        <taxon>Actinomycetota</taxon>
        <taxon>Actinomycetes</taxon>
        <taxon>Propionibacteriales</taxon>
        <taxon>Nocardioidaceae</taxon>
        <taxon>Nocardioides</taxon>
    </lineage>
</organism>
<dbReference type="HAMAP" id="MF_00227">
    <property type="entry name" value="RNase_P"/>
    <property type="match status" value="1"/>
</dbReference>
<evidence type="ECO:0000256" key="5">
    <source>
        <dbReference type="ARBA" id="ARBA00022801"/>
    </source>
</evidence>
<comment type="function">
    <text evidence="1 7">RNaseP catalyzes the removal of the 5'-leader sequence from pre-tRNA to produce the mature 5'-terminus. It can also cleave other RNA substrates such as 4.5S RNA. The protein component plays an auxiliary but essential role in vivo by binding to the 5'-leader sequence and broadening the substrate specificity of the ribozyme.</text>
</comment>
<dbReference type="GO" id="GO:0030677">
    <property type="term" value="C:ribonuclease P complex"/>
    <property type="evidence" value="ECO:0007669"/>
    <property type="project" value="TreeGrafter"/>
</dbReference>
<dbReference type="GO" id="GO:0004526">
    <property type="term" value="F:ribonuclease P activity"/>
    <property type="evidence" value="ECO:0007669"/>
    <property type="project" value="UniProtKB-UniRule"/>
</dbReference>
<dbReference type="AlphaFoldDB" id="A0A853CAB9"/>
<evidence type="ECO:0000313" key="10">
    <source>
        <dbReference type="Proteomes" id="UP000530424"/>
    </source>
</evidence>
<keyword evidence="10" id="KW-1185">Reference proteome</keyword>
<evidence type="ECO:0000256" key="3">
    <source>
        <dbReference type="ARBA" id="ARBA00022722"/>
    </source>
</evidence>
<protein>
    <recommendedName>
        <fullName evidence="7 8">Ribonuclease P protein component</fullName>
        <shortName evidence="7">RNase P protein</shortName>
        <shortName evidence="7">RNaseP protein</shortName>
        <ecNumber evidence="7 8">3.1.26.5</ecNumber>
    </recommendedName>
    <alternativeName>
        <fullName evidence="7">Protein C5</fullName>
    </alternativeName>
</protein>